<dbReference type="GO" id="GO:0005768">
    <property type="term" value="C:endosome"/>
    <property type="evidence" value="ECO:0007669"/>
    <property type="project" value="UniProtKB-SubCell"/>
</dbReference>
<evidence type="ECO:0000256" key="4">
    <source>
        <dbReference type="ARBA" id="ARBA00022753"/>
    </source>
</evidence>
<accession>A0A9K3LWC0</accession>
<comment type="caution">
    <text evidence="7">The sequence shown here is derived from an EMBL/GenBank/DDBJ whole genome shotgun (WGS) entry which is preliminary data.</text>
</comment>
<name>A0A9K3LWC0_9STRA</name>
<protein>
    <submittedName>
        <fullName evidence="7">BRO1-like domain containing protein</fullName>
    </submittedName>
</protein>
<dbReference type="OrthoDB" id="2141925at2759"/>
<dbReference type="PANTHER" id="PTHR23030:SF30">
    <property type="entry name" value="TYROSINE-PROTEIN PHOSPHATASE NON-RECEPTOR TYPE 23"/>
    <property type="match status" value="1"/>
</dbReference>
<dbReference type="Proteomes" id="UP000693970">
    <property type="component" value="Unassembled WGS sequence"/>
</dbReference>
<dbReference type="AlphaFoldDB" id="A0A9K3LWC0"/>
<reference evidence="7" key="2">
    <citation type="submission" date="2021-04" db="EMBL/GenBank/DDBJ databases">
        <authorList>
            <person name="Podell S."/>
        </authorList>
    </citation>
    <scope>NUCLEOTIDE SEQUENCE</scope>
    <source>
        <strain evidence="7">Hildebrandi</strain>
    </source>
</reference>
<evidence type="ECO:0000256" key="1">
    <source>
        <dbReference type="ARBA" id="ARBA00004177"/>
    </source>
</evidence>
<dbReference type="Pfam" id="PF13949">
    <property type="entry name" value="ALIX_LYPXL_bnd"/>
    <property type="match status" value="1"/>
</dbReference>
<feature type="domain" description="UBA" evidence="5">
    <location>
        <begin position="803"/>
        <end position="842"/>
    </location>
</feature>
<keyword evidence="3" id="KW-0963">Cytoplasm</keyword>
<gene>
    <name evidence="7" type="ORF">IV203_032050</name>
</gene>
<dbReference type="InterPro" id="IPR004328">
    <property type="entry name" value="BRO1_dom"/>
</dbReference>
<dbReference type="GO" id="GO:0043328">
    <property type="term" value="P:protein transport to vacuole involved in ubiquitin-dependent protein catabolic process via the multivesicular body sorting pathway"/>
    <property type="evidence" value="ECO:0007669"/>
    <property type="project" value="TreeGrafter"/>
</dbReference>
<proteinExistence type="predicted"/>
<keyword evidence="4" id="KW-0967">Endosome</keyword>
<dbReference type="InterPro" id="IPR015940">
    <property type="entry name" value="UBA"/>
</dbReference>
<evidence type="ECO:0000313" key="8">
    <source>
        <dbReference type="Proteomes" id="UP000693970"/>
    </source>
</evidence>
<evidence type="ECO:0000256" key="3">
    <source>
        <dbReference type="ARBA" id="ARBA00022490"/>
    </source>
</evidence>
<dbReference type="Pfam" id="PF03097">
    <property type="entry name" value="BRO1"/>
    <property type="match status" value="1"/>
</dbReference>
<evidence type="ECO:0000259" key="5">
    <source>
        <dbReference type="PROSITE" id="PS50030"/>
    </source>
</evidence>
<dbReference type="PANTHER" id="PTHR23030">
    <property type="entry name" value="PCD6 INTERACTING PROTEIN-RELATED"/>
    <property type="match status" value="1"/>
</dbReference>
<dbReference type="Pfam" id="PF00627">
    <property type="entry name" value="UBA"/>
    <property type="match status" value="1"/>
</dbReference>
<feature type="domain" description="BRO1" evidence="6">
    <location>
        <begin position="6"/>
        <end position="402"/>
    </location>
</feature>
<dbReference type="EMBL" id="JAGRRH010000006">
    <property type="protein sequence ID" value="KAG7369307.1"/>
    <property type="molecule type" value="Genomic_DNA"/>
</dbReference>
<dbReference type="SMART" id="SM00165">
    <property type="entry name" value="UBA"/>
    <property type="match status" value="1"/>
</dbReference>
<comment type="subcellular location">
    <subcellularLocation>
        <location evidence="2">Cytoplasm</location>
    </subcellularLocation>
    <subcellularLocation>
        <location evidence="1">Endosome</location>
    </subcellularLocation>
</comment>
<keyword evidence="8" id="KW-1185">Reference proteome</keyword>
<evidence type="ECO:0000259" key="6">
    <source>
        <dbReference type="PROSITE" id="PS51180"/>
    </source>
</evidence>
<organism evidence="7 8">
    <name type="scientific">Nitzschia inconspicua</name>
    <dbReference type="NCBI Taxonomy" id="303405"/>
    <lineage>
        <taxon>Eukaryota</taxon>
        <taxon>Sar</taxon>
        <taxon>Stramenopiles</taxon>
        <taxon>Ochrophyta</taxon>
        <taxon>Bacillariophyta</taxon>
        <taxon>Bacillariophyceae</taxon>
        <taxon>Bacillariophycidae</taxon>
        <taxon>Bacillariales</taxon>
        <taxon>Bacillariaceae</taxon>
        <taxon>Nitzschia</taxon>
    </lineage>
</organism>
<dbReference type="InterPro" id="IPR025304">
    <property type="entry name" value="ALIX_V_dom"/>
</dbReference>
<dbReference type="PROSITE" id="PS50030">
    <property type="entry name" value="UBA"/>
    <property type="match status" value="1"/>
</dbReference>
<sequence length="842" mass="95926">MSLHASLLPLRIMNSEQDLGMMLGAWMDSFPSSLGLRSDQCQEDLFRISSLRQFLAKSVPDRDSYEEALQLIDEFHTYYHYLVECEDRGLKPSTSLHQQHRKPQQQQQPQYLILEWESALTRQRQAVANNLGWDRAGIIWNLAALEAYQATQQHPLTTKAAWTKAAQHLQTAASWLNYLPGRDQQLVTAPSILQQTNHPDFGHTFVQLWQSFLVAQAQRCVYESLACAPRPRHLLLAKLAAAAVPLFSTVESIVLKDDDSAAPSLCPFSSLVTRWADFARAWGMYMSCKAEYHQSQVSRDRKQWGQELARLNLSYQHATMCKEMMDEAPSDGLHELYAVVEQTLTDLKERVDELEQLDHGQPVPSRHELTEIRGERLVHADQSLSHLLKVKTTDPLFQIVPQGLDIRPYIELFDSEMAKRLIQITELCELRTNEGRTELAKVDLPHALTAYHHHQQQQQQLQTSGGLPEDLWRQIETIQREQRIALMKQAIWELRDLSDIAKTTFQKIEAQLDFDLESDRMFRTEHPDFEGHVAEEVQRAFRNSIAKYNQLLQVAQGGDETLLKRLDKLDANPKFKLLQFQRSQLDILLPGATEGNRPTTNTFDTSALSRLLVELSSLFTRRETLLNSLHDSVKTFDIDAALESQVDPTNKTDQAYQQAVLNSIKSFDGLFQGLQDNIDQQVGLLRTILSENERFQTAQERINGINQSGESCIPMIEDAIEDVYNLTNHLDEGKRFYNIIIPKLEKLTHQVGDVSARLAVERLEYNDLAHQVRQEEKDAMMAQKLSSDNAAASVARSGGETTEFDEKVATLVAMEFDPAKVVEALQKHDNNVDQALNDLLSS</sequence>
<dbReference type="PROSITE" id="PS51180">
    <property type="entry name" value="BRO1"/>
    <property type="match status" value="1"/>
</dbReference>
<dbReference type="SMART" id="SM01041">
    <property type="entry name" value="BRO1"/>
    <property type="match status" value="1"/>
</dbReference>
<evidence type="ECO:0000256" key="2">
    <source>
        <dbReference type="ARBA" id="ARBA00004496"/>
    </source>
</evidence>
<evidence type="ECO:0000313" key="7">
    <source>
        <dbReference type="EMBL" id="KAG7369307.1"/>
    </source>
</evidence>
<reference evidence="7" key="1">
    <citation type="journal article" date="2021" name="Sci. Rep.">
        <title>Diploid genomic architecture of Nitzschia inconspicua, an elite biomass production diatom.</title>
        <authorList>
            <person name="Oliver A."/>
            <person name="Podell S."/>
            <person name="Pinowska A."/>
            <person name="Traller J.C."/>
            <person name="Smith S.R."/>
            <person name="McClure R."/>
            <person name="Beliaev A."/>
            <person name="Bohutskyi P."/>
            <person name="Hill E.A."/>
            <person name="Rabines A."/>
            <person name="Zheng H."/>
            <person name="Allen L.Z."/>
            <person name="Kuo A."/>
            <person name="Grigoriev I.V."/>
            <person name="Allen A.E."/>
            <person name="Hazlebeck D."/>
            <person name="Allen E.E."/>
        </authorList>
    </citation>
    <scope>NUCLEOTIDE SEQUENCE</scope>
    <source>
        <strain evidence="7">Hildebrandi</strain>
    </source>
</reference>